<dbReference type="PANTHER" id="PTHR35889">
    <property type="entry name" value="CYCLOINULO-OLIGOSACCHARIDE FRUCTANOTRANSFERASE-RELATED"/>
    <property type="match status" value="1"/>
</dbReference>
<dbReference type="SUPFAM" id="SSF46626">
    <property type="entry name" value="Cytochrome c"/>
    <property type="match status" value="1"/>
</dbReference>
<keyword evidence="2" id="KW-0808">Transferase</keyword>
<dbReference type="Pfam" id="PF07635">
    <property type="entry name" value="PSCyt1"/>
    <property type="match status" value="1"/>
</dbReference>
<dbReference type="EMBL" id="JACHXU010000017">
    <property type="protein sequence ID" value="MBB3208637.1"/>
    <property type="molecule type" value="Genomic_DNA"/>
</dbReference>
<dbReference type="InterPro" id="IPR036909">
    <property type="entry name" value="Cyt_c-like_dom_sf"/>
</dbReference>
<name>A0A7W5E3H3_9BACT</name>
<organism evidence="2 3">
    <name type="scientific">Aporhodopirellula rubra</name>
    <dbReference type="NCBI Taxonomy" id="980271"/>
    <lineage>
        <taxon>Bacteria</taxon>
        <taxon>Pseudomonadati</taxon>
        <taxon>Planctomycetota</taxon>
        <taxon>Planctomycetia</taxon>
        <taxon>Pirellulales</taxon>
        <taxon>Pirellulaceae</taxon>
        <taxon>Aporhodopirellula</taxon>
    </lineage>
</organism>
<dbReference type="EC" id="2.7.11.1" evidence="2"/>
<protein>
    <submittedName>
        <fullName evidence="2">Serine/threonine-protein kinase</fullName>
        <ecNumber evidence="2">2.7.11.1</ecNumber>
    </submittedName>
</protein>
<feature type="domain" description="Cytochrome C Planctomycete-type" evidence="1">
    <location>
        <begin position="57"/>
        <end position="109"/>
    </location>
</feature>
<sequence>MFRFHWLHRASVLAIIAGSIATLSPTSVSHASESEQTDAEKSSRLAADVKELLRSRCSQCHGNDQQIADLNVLSLESLLADDQVVPGDASNSRLYEILIEEDEDTRMPKGAPPLSEKELALVRHWIEADAPAFPADIEQPVEEDRDDSLNGLVGVDYVLKQILAHQRTLPVEKRVRMRYFSCNHLIAGGATREQIDLQRKALAKAANHLSYQPRIAPLTVVDGETATVFAYDLRDLGWHVQPYRNATKSANRAEYNLFDLVLLEYPYSIAYEASETYDRLAMEYMHPAGMVRPIPYVRVDWFCSTALQPALYNDLMRLPLHLNELEKQIGVDSQANVRDGIAQRGAVAVSGVSHNNRAMERHPSNHGSYWKSIDYASSKGRDNLFADPINLHGAGGEMIFSLPNGLQAYYLATGDGLRLDSAPTTIVTDKFSEDKNVRNGLSCIRCHDRGMKPFRDDVRASVIDLPGSYGFDKRKVAELYPTKETMDELIEEDRIRFLTAMKKVNDDDSDNETLAPVSRRFLDAPIAYHTAVGELGLQSENSFEGMFRSPQFAGAGLVPLSNNGVIRRDMWEDYFPSIVEFLGLGVPVIPVDAVTRPDFRVDGSNISVALSTSHTNNLYSPGDDLVIFAKNEGQTTVYVEMIGTGVGGEKVVLVPAGKTLSPGETLRFPETGSLKVQSTLGNERITLFASLDEFEGGQVLSAKNMADRFVHPFYKLNVHGAVAQLDHKANRIEKQTLTIETR</sequence>
<evidence type="ECO:0000313" key="2">
    <source>
        <dbReference type="EMBL" id="MBB3208637.1"/>
    </source>
</evidence>
<proteinExistence type="predicted"/>
<dbReference type="PANTHER" id="PTHR35889:SF3">
    <property type="entry name" value="F-BOX DOMAIN-CONTAINING PROTEIN"/>
    <property type="match status" value="1"/>
</dbReference>
<dbReference type="GO" id="GO:0020037">
    <property type="term" value="F:heme binding"/>
    <property type="evidence" value="ECO:0007669"/>
    <property type="project" value="InterPro"/>
</dbReference>
<comment type="caution">
    <text evidence="2">The sequence shown here is derived from an EMBL/GenBank/DDBJ whole genome shotgun (WGS) entry which is preliminary data.</text>
</comment>
<keyword evidence="3" id="KW-1185">Reference proteome</keyword>
<gene>
    <name evidence="2" type="ORF">FHS27_004469</name>
</gene>
<dbReference type="RefSeq" id="WP_184306797.1">
    <property type="nucleotide sequence ID" value="NZ_JACHXU010000017.1"/>
</dbReference>
<reference evidence="2 3" key="1">
    <citation type="submission" date="2020-08" db="EMBL/GenBank/DDBJ databases">
        <title>Genomic Encyclopedia of Type Strains, Phase III (KMG-III): the genomes of soil and plant-associated and newly described type strains.</title>
        <authorList>
            <person name="Whitman W."/>
        </authorList>
    </citation>
    <scope>NUCLEOTIDE SEQUENCE [LARGE SCALE GENOMIC DNA]</scope>
    <source>
        <strain evidence="2 3">CECT 8075</strain>
    </source>
</reference>
<dbReference type="Gene3D" id="1.10.760.10">
    <property type="entry name" value="Cytochrome c-like domain"/>
    <property type="match status" value="1"/>
</dbReference>
<evidence type="ECO:0000313" key="3">
    <source>
        <dbReference type="Proteomes" id="UP000536179"/>
    </source>
</evidence>
<accession>A0A7W5E3H3</accession>
<dbReference type="GO" id="GO:0009055">
    <property type="term" value="F:electron transfer activity"/>
    <property type="evidence" value="ECO:0007669"/>
    <property type="project" value="InterPro"/>
</dbReference>
<dbReference type="GO" id="GO:0004674">
    <property type="term" value="F:protein serine/threonine kinase activity"/>
    <property type="evidence" value="ECO:0007669"/>
    <property type="project" value="UniProtKB-EC"/>
</dbReference>
<dbReference type="Proteomes" id="UP000536179">
    <property type="component" value="Unassembled WGS sequence"/>
</dbReference>
<dbReference type="AlphaFoldDB" id="A0A7W5E3H3"/>
<keyword evidence="2" id="KW-0418">Kinase</keyword>
<dbReference type="InterPro" id="IPR011429">
    <property type="entry name" value="Cyt_c_Planctomycete-type"/>
</dbReference>
<evidence type="ECO:0000259" key="1">
    <source>
        <dbReference type="Pfam" id="PF07635"/>
    </source>
</evidence>